<dbReference type="WBParaSite" id="PS1159_v2.g10860.t1">
    <property type="protein sequence ID" value="PS1159_v2.g10860.t1"/>
    <property type="gene ID" value="PS1159_v2.g10860"/>
</dbReference>
<name>A0AC35EWZ1_9BILA</name>
<proteinExistence type="predicted"/>
<organism evidence="1 2">
    <name type="scientific">Panagrolaimus sp. PS1159</name>
    <dbReference type="NCBI Taxonomy" id="55785"/>
    <lineage>
        <taxon>Eukaryota</taxon>
        <taxon>Metazoa</taxon>
        <taxon>Ecdysozoa</taxon>
        <taxon>Nematoda</taxon>
        <taxon>Chromadorea</taxon>
        <taxon>Rhabditida</taxon>
        <taxon>Tylenchina</taxon>
        <taxon>Panagrolaimomorpha</taxon>
        <taxon>Panagrolaimoidea</taxon>
        <taxon>Panagrolaimidae</taxon>
        <taxon>Panagrolaimus</taxon>
    </lineage>
</organism>
<accession>A0AC35EWZ1</accession>
<protein>
    <submittedName>
        <fullName evidence="2">Uncharacterized protein</fullName>
    </submittedName>
</protein>
<sequence>MLKVVQLEQQSSNQRQLSEIVKEATAIRSSLIEPKHYDKSPVEYDPSNPYFQFRAIGYCALSQHKDSDGIVAFVLRQSADSLSAVQEQQKLIDSIRPVQSGNFSFNVLRGNPTTPNPDIHAHIINIFC</sequence>
<evidence type="ECO:0000313" key="2">
    <source>
        <dbReference type="WBParaSite" id="PS1159_v2.g10860.t1"/>
    </source>
</evidence>
<reference evidence="2" key="1">
    <citation type="submission" date="2022-11" db="UniProtKB">
        <authorList>
            <consortium name="WormBaseParasite"/>
        </authorList>
    </citation>
    <scope>IDENTIFICATION</scope>
</reference>
<dbReference type="Proteomes" id="UP000887580">
    <property type="component" value="Unplaced"/>
</dbReference>
<evidence type="ECO:0000313" key="1">
    <source>
        <dbReference type="Proteomes" id="UP000887580"/>
    </source>
</evidence>